<dbReference type="Gene3D" id="2.60.40.790">
    <property type="match status" value="1"/>
</dbReference>
<evidence type="ECO:0000313" key="4">
    <source>
        <dbReference type="EMBL" id="PLZ86164.1"/>
    </source>
</evidence>
<comment type="caution">
    <text evidence="4">The sequence shown here is derived from an EMBL/GenBank/DDBJ whole genome shotgun (WGS) entry which is preliminary data.</text>
</comment>
<gene>
    <name evidence="4" type="ORF">CEN44_20610</name>
</gene>
<dbReference type="SUPFAM" id="SSF49764">
    <property type="entry name" value="HSP20-like chaperones"/>
    <property type="match status" value="1"/>
</dbReference>
<dbReference type="CDD" id="cd06464">
    <property type="entry name" value="ACD_sHsps-like"/>
    <property type="match status" value="1"/>
</dbReference>
<name>A0A2N6JYS5_FISMU</name>
<dbReference type="AlphaFoldDB" id="A0A2N6JYS5"/>
<sequence>MMIRYLQPIRELENLRRQMDLVFDELSAQTAQTSDTSTTWIPAVELIDTGDNLVFYAQLPGVVAKNLDIQVTRDAVAIAGERQRQHQSENANYLHSEFRYGKFQRVVNLPVAVQNDKVQADFRDGILTLTLPKVEEVRNRVVKINLGESTADTEKSIDTTAQTVNSQN</sequence>
<dbReference type="PANTHER" id="PTHR11527">
    <property type="entry name" value="HEAT-SHOCK PROTEIN 20 FAMILY MEMBER"/>
    <property type="match status" value="1"/>
</dbReference>
<accession>A0A2N6JYS5</accession>
<dbReference type="Proteomes" id="UP000235036">
    <property type="component" value="Unassembled WGS sequence"/>
</dbReference>
<dbReference type="RefSeq" id="WP_016870332.1">
    <property type="nucleotide sequence ID" value="NZ_CAWNVR010000599.1"/>
</dbReference>
<keyword evidence="5" id="KW-1185">Reference proteome</keyword>
<dbReference type="EMBL" id="NRQW01000477">
    <property type="protein sequence ID" value="PLZ86164.1"/>
    <property type="molecule type" value="Genomic_DNA"/>
</dbReference>
<dbReference type="Pfam" id="PF00011">
    <property type="entry name" value="HSP20"/>
    <property type="match status" value="1"/>
</dbReference>
<evidence type="ECO:0000313" key="5">
    <source>
        <dbReference type="Proteomes" id="UP000235036"/>
    </source>
</evidence>
<dbReference type="InterPro" id="IPR008978">
    <property type="entry name" value="HSP20-like_chaperone"/>
</dbReference>
<evidence type="ECO:0000256" key="1">
    <source>
        <dbReference type="PROSITE-ProRule" id="PRU00285"/>
    </source>
</evidence>
<reference evidence="4 5" key="1">
    <citation type="submission" date="2017-08" db="EMBL/GenBank/DDBJ databases">
        <title>Genomes of Fischerella (Mastigocladus) sp. strains.</title>
        <authorList>
            <person name="Miller S.R."/>
        </authorList>
    </citation>
    <scope>NUCLEOTIDE SEQUENCE [LARGE SCALE GENOMIC DNA]</scope>
    <source>
        <strain evidence="4 5">CCMEE 5323</strain>
    </source>
</reference>
<feature type="domain" description="SHSP" evidence="3">
    <location>
        <begin position="35"/>
        <end position="147"/>
    </location>
</feature>
<protein>
    <submittedName>
        <fullName evidence="4">Hsp20/alpha crystallin family protein</fullName>
    </submittedName>
</protein>
<dbReference type="InterPro" id="IPR031107">
    <property type="entry name" value="Small_HSP"/>
</dbReference>
<evidence type="ECO:0000256" key="2">
    <source>
        <dbReference type="RuleBase" id="RU003616"/>
    </source>
</evidence>
<proteinExistence type="inferred from homology"/>
<dbReference type="InterPro" id="IPR002068">
    <property type="entry name" value="A-crystallin/Hsp20_dom"/>
</dbReference>
<comment type="similarity">
    <text evidence="1 2">Belongs to the small heat shock protein (HSP20) family.</text>
</comment>
<organism evidence="4 5">
    <name type="scientific">Fischerella muscicola CCMEE 5323</name>
    <dbReference type="NCBI Taxonomy" id="2019572"/>
    <lineage>
        <taxon>Bacteria</taxon>
        <taxon>Bacillati</taxon>
        <taxon>Cyanobacteriota</taxon>
        <taxon>Cyanophyceae</taxon>
        <taxon>Nostocales</taxon>
        <taxon>Hapalosiphonaceae</taxon>
        <taxon>Fischerella</taxon>
    </lineage>
</organism>
<evidence type="ECO:0000259" key="3">
    <source>
        <dbReference type="PROSITE" id="PS01031"/>
    </source>
</evidence>
<dbReference type="PROSITE" id="PS01031">
    <property type="entry name" value="SHSP"/>
    <property type="match status" value="1"/>
</dbReference>